<protein>
    <recommendedName>
        <fullName evidence="1">F-box domain-containing protein</fullName>
    </recommendedName>
</protein>
<dbReference type="SUPFAM" id="SSF52047">
    <property type="entry name" value="RNI-like"/>
    <property type="match status" value="1"/>
</dbReference>
<evidence type="ECO:0000259" key="1">
    <source>
        <dbReference type="PROSITE" id="PS50181"/>
    </source>
</evidence>
<accession>A0A816C1E7</accession>
<dbReference type="InterPro" id="IPR036047">
    <property type="entry name" value="F-box-like_dom_sf"/>
</dbReference>
<evidence type="ECO:0000313" key="4">
    <source>
        <dbReference type="EMBL" id="CAF3834608.1"/>
    </source>
</evidence>
<dbReference type="CDD" id="cd09917">
    <property type="entry name" value="F-box_SF"/>
    <property type="match status" value="1"/>
</dbReference>
<dbReference type="Proteomes" id="UP000663834">
    <property type="component" value="Unassembled WGS sequence"/>
</dbReference>
<name>A0A816C1E7_9BILA</name>
<dbReference type="EMBL" id="CAJNOV010017919">
    <property type="protein sequence ID" value="CAF1614625.1"/>
    <property type="molecule type" value="Genomic_DNA"/>
</dbReference>
<dbReference type="InterPro" id="IPR001810">
    <property type="entry name" value="F-box_dom"/>
</dbReference>
<sequence length="606" mass="70377">MQAVGKKILLQNRSVARKVNKPLLINKHNQQLVATEPISGDLVGLPIEVLYRIFDYLDAQTILLSLQYVCRRLRDVSEKYDRYALDFENISMVQMWHVCRLVRPESVLSLNLSDGPSTPQGIEFFLSLINIRKFTRLRSLSVHQSADDIFHTILKYVHGCRSVESFSIHFRRASLFGRPDSPDDDYHGPSLTLLASAIAKSNLKTFKTNLPKYQIDCLLWPMNLTLQHLTIGNCTQKQYYMILQRSPRLRTLTLNFIFINRKKTLLFHISHPLSSLALLEQKSSITALKQILSWTPSLVTLKIIGTQSFDTFLLESTQLETFLHNNFNLLSRFHIFIRCSIDEQPFAVDALMASFQTPFWTEDKRWFFTCEPRLPGNCLFYSASMRTMAHPYTLYIGGNSRSNFDEINSNAEMMNTVGKLHFEPTKMQYFNSREKNITGQSFYPNVTILHLKFHDNWPSDGIEFVSSLIDMSRVTALELYYDRKLDSISDSIVHVGKLFKQAVNVSALVVFRYKCLYDRFKWEKLCSVIPHHVKHLSISASDPEDMKTILDHLKHLWSIRFQWPTGIISEDKGTCSREIINDLKMKKQNFKYLHDDFELQIWLSNA</sequence>
<comment type="caution">
    <text evidence="3">The sequence shown here is derived from an EMBL/GenBank/DDBJ whole genome shotgun (WGS) entry which is preliminary data.</text>
</comment>
<dbReference type="OrthoDB" id="9972553at2759"/>
<feature type="domain" description="F-box" evidence="1">
    <location>
        <begin position="39"/>
        <end position="90"/>
    </location>
</feature>
<dbReference type="SUPFAM" id="SSF81383">
    <property type="entry name" value="F-box domain"/>
    <property type="match status" value="1"/>
</dbReference>
<dbReference type="EMBL" id="CAJOBH010003908">
    <property type="protein sequence ID" value="CAF3970763.1"/>
    <property type="molecule type" value="Genomic_DNA"/>
</dbReference>
<dbReference type="Proteomes" id="UP000681967">
    <property type="component" value="Unassembled WGS sequence"/>
</dbReference>
<evidence type="ECO:0000313" key="2">
    <source>
        <dbReference type="EMBL" id="CAF1324140.1"/>
    </source>
</evidence>
<evidence type="ECO:0000313" key="5">
    <source>
        <dbReference type="EMBL" id="CAF3970763.1"/>
    </source>
</evidence>
<dbReference type="Gene3D" id="1.20.1280.50">
    <property type="match status" value="1"/>
</dbReference>
<dbReference type="PROSITE" id="PS50181">
    <property type="entry name" value="FBOX"/>
    <property type="match status" value="1"/>
</dbReference>
<dbReference type="Proteomes" id="UP000681720">
    <property type="component" value="Unassembled WGS sequence"/>
</dbReference>
<dbReference type="EMBL" id="CAJOBJ010000627">
    <property type="protein sequence ID" value="CAF3834608.1"/>
    <property type="molecule type" value="Genomic_DNA"/>
</dbReference>
<dbReference type="Proteomes" id="UP000663855">
    <property type="component" value="Unassembled WGS sequence"/>
</dbReference>
<dbReference type="AlphaFoldDB" id="A0A816C1E7"/>
<gene>
    <name evidence="5" type="ORF">BYL167_LOCUS12065</name>
    <name evidence="3" type="ORF">CJN711_LOCUS37012</name>
    <name evidence="4" type="ORF">GIL414_LOCUS3012</name>
    <name evidence="2" type="ORF">KQP761_LOCUS5897</name>
</gene>
<evidence type="ECO:0000313" key="3">
    <source>
        <dbReference type="EMBL" id="CAF1614625.1"/>
    </source>
</evidence>
<organism evidence="3 6">
    <name type="scientific">Rotaria magnacalcarata</name>
    <dbReference type="NCBI Taxonomy" id="392030"/>
    <lineage>
        <taxon>Eukaryota</taxon>
        <taxon>Metazoa</taxon>
        <taxon>Spiralia</taxon>
        <taxon>Gnathifera</taxon>
        <taxon>Rotifera</taxon>
        <taxon>Eurotatoria</taxon>
        <taxon>Bdelloidea</taxon>
        <taxon>Philodinida</taxon>
        <taxon>Philodinidae</taxon>
        <taxon>Rotaria</taxon>
    </lineage>
</organism>
<dbReference type="Pfam" id="PF12937">
    <property type="entry name" value="F-box-like"/>
    <property type="match status" value="1"/>
</dbReference>
<dbReference type="EMBL" id="CAJNOW010001655">
    <property type="protein sequence ID" value="CAF1324140.1"/>
    <property type="molecule type" value="Genomic_DNA"/>
</dbReference>
<evidence type="ECO:0000313" key="6">
    <source>
        <dbReference type="Proteomes" id="UP000663855"/>
    </source>
</evidence>
<proteinExistence type="predicted"/>
<reference evidence="3" key="1">
    <citation type="submission" date="2021-02" db="EMBL/GenBank/DDBJ databases">
        <authorList>
            <person name="Nowell W R."/>
        </authorList>
    </citation>
    <scope>NUCLEOTIDE SEQUENCE</scope>
</reference>